<dbReference type="PROSITE" id="PS50850">
    <property type="entry name" value="MFS"/>
    <property type="match status" value="1"/>
</dbReference>
<feature type="transmembrane region" description="Helical" evidence="6">
    <location>
        <begin position="155"/>
        <end position="176"/>
    </location>
</feature>
<feature type="domain" description="Major facilitator superfamily (MFS) profile" evidence="7">
    <location>
        <begin position="17"/>
        <end position="417"/>
    </location>
</feature>
<comment type="caution">
    <text evidence="8">The sequence shown here is derived from an EMBL/GenBank/DDBJ whole genome shotgun (WGS) entry which is preliminary data.</text>
</comment>
<evidence type="ECO:0000256" key="3">
    <source>
        <dbReference type="ARBA" id="ARBA00022989"/>
    </source>
</evidence>
<keyword evidence="2 6" id="KW-0812">Transmembrane</keyword>
<evidence type="ECO:0000259" key="7">
    <source>
        <dbReference type="PROSITE" id="PS50850"/>
    </source>
</evidence>
<dbReference type="Pfam" id="PF07690">
    <property type="entry name" value="MFS_1"/>
    <property type="match status" value="1"/>
</dbReference>
<evidence type="ECO:0000313" key="9">
    <source>
        <dbReference type="Proteomes" id="UP001589788"/>
    </source>
</evidence>
<sequence length="445" mass="44562">MSSPAAGLRLRRWRDPAVLAVAVVAFAAGFGQFGVVAALGHVAQAFGQTSRSGLSLQEEAGLSGTTLGVGLAVIRLASLGGLPLAGLADRLGRVRTLVTSCASGLLLTAAAAASPSFWWFVAIFAIGRPALSATTALSTVVGAEQTASEDRAKAVALMAAAYAVGAGSTAVLNSLAGDALGFRGLFVLAVVPLVVLPVVARRAEEPDRFRQLRPTQTGPAPTGPALPVLGAVARPFRRRLGVVVALAFAVSVVTGPANSFTFLYAQDVLHLSGLVTASMVVASGALGLGGLLVGRVLADRLGRRPTAATAMAGIVAAAVLAYSGSAPGLVLGYIAGVTAGALFAPGAGALANELLPTPVRASVAGWQVAAQVLGGVVGLVCFGALESVAGRFADAALVTFLPVLLSLPLFLLLPETRGTEPEALWPTEAPEPSSSPSPRGAGGHR</sequence>
<dbReference type="Proteomes" id="UP001589788">
    <property type="component" value="Unassembled WGS sequence"/>
</dbReference>
<dbReference type="InterPro" id="IPR036259">
    <property type="entry name" value="MFS_trans_sf"/>
</dbReference>
<evidence type="ECO:0000256" key="4">
    <source>
        <dbReference type="ARBA" id="ARBA00023136"/>
    </source>
</evidence>
<dbReference type="EMBL" id="JBHLYQ010000054">
    <property type="protein sequence ID" value="MFC0081880.1"/>
    <property type="molecule type" value="Genomic_DNA"/>
</dbReference>
<protein>
    <submittedName>
        <fullName evidence="8">MFS transporter</fullName>
    </submittedName>
</protein>
<evidence type="ECO:0000256" key="6">
    <source>
        <dbReference type="SAM" id="Phobius"/>
    </source>
</evidence>
<evidence type="ECO:0000256" key="2">
    <source>
        <dbReference type="ARBA" id="ARBA00022692"/>
    </source>
</evidence>
<accession>A0ABV6C2G2</accession>
<gene>
    <name evidence="8" type="ORF">ACFFRE_06935</name>
</gene>
<feature type="transmembrane region" description="Helical" evidence="6">
    <location>
        <begin position="271"/>
        <end position="294"/>
    </location>
</feature>
<keyword evidence="9" id="KW-1185">Reference proteome</keyword>
<dbReference type="InterPro" id="IPR011701">
    <property type="entry name" value="MFS"/>
</dbReference>
<feature type="transmembrane region" description="Helical" evidence="6">
    <location>
        <begin position="306"/>
        <end position="324"/>
    </location>
</feature>
<feature type="transmembrane region" description="Helical" evidence="6">
    <location>
        <begin position="61"/>
        <end position="82"/>
    </location>
</feature>
<dbReference type="PANTHER" id="PTHR23508">
    <property type="entry name" value="CARBOXYLIC ACID TRANSPORTER PROTEIN HOMOLOG"/>
    <property type="match status" value="1"/>
</dbReference>
<dbReference type="PANTHER" id="PTHR23508:SF10">
    <property type="entry name" value="CARBOXYLIC ACID TRANSPORTER PROTEIN HOMOLOG"/>
    <property type="match status" value="1"/>
</dbReference>
<dbReference type="SUPFAM" id="SSF103473">
    <property type="entry name" value="MFS general substrate transporter"/>
    <property type="match status" value="1"/>
</dbReference>
<evidence type="ECO:0000256" key="5">
    <source>
        <dbReference type="SAM" id="MobiDB-lite"/>
    </source>
</evidence>
<evidence type="ECO:0000256" key="1">
    <source>
        <dbReference type="ARBA" id="ARBA00004651"/>
    </source>
</evidence>
<proteinExistence type="predicted"/>
<dbReference type="RefSeq" id="WP_377789201.1">
    <property type="nucleotide sequence ID" value="NZ_JBHLYQ010000054.1"/>
</dbReference>
<reference evidence="8 9" key="1">
    <citation type="submission" date="2024-09" db="EMBL/GenBank/DDBJ databases">
        <authorList>
            <person name="Sun Q."/>
            <person name="Mori K."/>
        </authorList>
    </citation>
    <scope>NUCLEOTIDE SEQUENCE [LARGE SCALE GENOMIC DNA]</scope>
    <source>
        <strain evidence="8 9">JCM 15389</strain>
    </source>
</reference>
<comment type="subcellular location">
    <subcellularLocation>
        <location evidence="1">Cell membrane</location>
        <topology evidence="1">Multi-pass membrane protein</topology>
    </subcellularLocation>
</comment>
<keyword evidence="3 6" id="KW-1133">Transmembrane helix</keyword>
<feature type="transmembrane region" description="Helical" evidence="6">
    <location>
        <begin position="240"/>
        <end position="265"/>
    </location>
</feature>
<evidence type="ECO:0000313" key="8">
    <source>
        <dbReference type="EMBL" id="MFC0081880.1"/>
    </source>
</evidence>
<keyword evidence="4 6" id="KW-0472">Membrane</keyword>
<organism evidence="8 9">
    <name type="scientific">Aciditerrimonas ferrireducens</name>
    <dbReference type="NCBI Taxonomy" id="667306"/>
    <lineage>
        <taxon>Bacteria</taxon>
        <taxon>Bacillati</taxon>
        <taxon>Actinomycetota</taxon>
        <taxon>Acidimicrobiia</taxon>
        <taxon>Acidimicrobiales</taxon>
        <taxon>Acidimicrobiaceae</taxon>
        <taxon>Aciditerrimonas</taxon>
    </lineage>
</organism>
<feature type="transmembrane region" description="Helical" evidence="6">
    <location>
        <begin position="330"/>
        <end position="351"/>
    </location>
</feature>
<feature type="transmembrane region" description="Helical" evidence="6">
    <location>
        <begin position="182"/>
        <end position="200"/>
    </location>
</feature>
<name>A0ABV6C2G2_9ACTN</name>
<dbReference type="Gene3D" id="1.20.1250.20">
    <property type="entry name" value="MFS general substrate transporter like domains"/>
    <property type="match status" value="2"/>
</dbReference>
<feature type="region of interest" description="Disordered" evidence="5">
    <location>
        <begin position="421"/>
        <end position="445"/>
    </location>
</feature>
<feature type="transmembrane region" description="Helical" evidence="6">
    <location>
        <begin position="119"/>
        <end position="143"/>
    </location>
</feature>
<feature type="transmembrane region" description="Helical" evidence="6">
    <location>
        <begin position="391"/>
        <end position="413"/>
    </location>
</feature>
<feature type="transmembrane region" description="Helical" evidence="6">
    <location>
        <begin position="363"/>
        <end position="385"/>
    </location>
</feature>
<dbReference type="InterPro" id="IPR020846">
    <property type="entry name" value="MFS_dom"/>
</dbReference>
<dbReference type="CDD" id="cd06174">
    <property type="entry name" value="MFS"/>
    <property type="match status" value="1"/>
</dbReference>
<feature type="transmembrane region" description="Helical" evidence="6">
    <location>
        <begin position="94"/>
        <end position="113"/>
    </location>
</feature>